<dbReference type="Pfam" id="PF07486">
    <property type="entry name" value="Hydrolase_2"/>
    <property type="match status" value="1"/>
</dbReference>
<keyword evidence="2" id="KW-0378">Hydrolase</keyword>
<reference evidence="2 3" key="1">
    <citation type="submission" date="2018-09" db="EMBL/GenBank/DDBJ databases">
        <title>Marinorhizobium profundi gen. nov., sp. nov., isolated from a deep-sea sediment sample from the New Britain Trench and proposal of Marinorhizobiaceae fam. nov. in the order Rhizobiales of the class Alphaproteobacteria.</title>
        <authorList>
            <person name="Cao J."/>
        </authorList>
    </citation>
    <scope>NUCLEOTIDE SEQUENCE [LARGE SCALE GENOMIC DNA]</scope>
    <source>
        <strain evidence="2 3">WS11</strain>
    </source>
</reference>
<dbReference type="EMBL" id="CP032509">
    <property type="protein sequence ID" value="AZN71669.1"/>
    <property type="molecule type" value="Genomic_DNA"/>
</dbReference>
<accession>A0A3Q8XNQ5</accession>
<dbReference type="AlphaFoldDB" id="A0A3Q8XNQ5"/>
<evidence type="ECO:0000259" key="1">
    <source>
        <dbReference type="Pfam" id="PF07486"/>
    </source>
</evidence>
<proteinExistence type="predicted"/>
<evidence type="ECO:0000313" key="2">
    <source>
        <dbReference type="EMBL" id="AZN71669.1"/>
    </source>
</evidence>
<dbReference type="Gene3D" id="1.10.10.2520">
    <property type="entry name" value="Cell wall hydrolase SleB, domain 1"/>
    <property type="match status" value="1"/>
</dbReference>
<organism evidence="2 3">
    <name type="scientific">Georhizobium profundi</name>
    <dbReference type="NCBI Taxonomy" id="2341112"/>
    <lineage>
        <taxon>Bacteria</taxon>
        <taxon>Pseudomonadati</taxon>
        <taxon>Pseudomonadota</taxon>
        <taxon>Alphaproteobacteria</taxon>
        <taxon>Hyphomicrobiales</taxon>
        <taxon>Rhizobiaceae</taxon>
        <taxon>Georhizobium</taxon>
    </lineage>
</organism>
<feature type="domain" description="Cell wall hydrolase SleB" evidence="1">
    <location>
        <begin position="71"/>
        <end position="167"/>
    </location>
</feature>
<dbReference type="OrthoDB" id="8433080at2"/>
<dbReference type="KEGG" id="abaw:D5400_10620"/>
<gene>
    <name evidence="2" type="ORF">D5400_10620</name>
</gene>
<evidence type="ECO:0000313" key="3">
    <source>
        <dbReference type="Proteomes" id="UP000268192"/>
    </source>
</evidence>
<protein>
    <submittedName>
        <fullName evidence="2">Cell wall hydrolase</fullName>
    </submittedName>
</protein>
<dbReference type="GO" id="GO:0016787">
    <property type="term" value="F:hydrolase activity"/>
    <property type="evidence" value="ECO:0007669"/>
    <property type="project" value="UniProtKB-KW"/>
</dbReference>
<keyword evidence="3" id="KW-1185">Reference proteome</keyword>
<sequence length="171" mass="18510">MGDQLAIGRSLGVRAITGITIVVSLSGCVAGNAIDEMATGSIAPVSSPVAYSEKERECLERAIFFESNRSSEEGLVAVGTVVMNRVEADEFPDTICEVVGQKNQFAPGVLSRELPREKVPDVVAAADKVLDGHRHPDLDAAKFFHMAGLTFPYKNMHYRLEAGGNAFYERH</sequence>
<dbReference type="Proteomes" id="UP000268192">
    <property type="component" value="Chromosome"/>
</dbReference>
<name>A0A3Q8XNQ5_9HYPH</name>
<dbReference type="InterPro" id="IPR011105">
    <property type="entry name" value="Cell_wall_hydrolase_SleB"/>
</dbReference>
<dbReference type="InterPro" id="IPR042047">
    <property type="entry name" value="SleB_dom1"/>
</dbReference>